<organism evidence="9">
    <name type="scientific">Eiseniibacteriota bacterium</name>
    <dbReference type="NCBI Taxonomy" id="2212470"/>
    <lineage>
        <taxon>Bacteria</taxon>
        <taxon>Candidatus Eiseniibacteriota</taxon>
    </lineage>
</organism>
<keyword evidence="4" id="KW-0238">DNA-binding</keyword>
<feature type="domain" description="Transcription elongation factor GreA/GreB C-terminal" evidence="7">
    <location>
        <begin position="817"/>
        <end position="888"/>
    </location>
</feature>
<evidence type="ECO:0000259" key="7">
    <source>
        <dbReference type="Pfam" id="PF01272"/>
    </source>
</evidence>
<evidence type="ECO:0000256" key="4">
    <source>
        <dbReference type="ARBA" id="ARBA00023125"/>
    </source>
</evidence>
<dbReference type="SUPFAM" id="SSF54534">
    <property type="entry name" value="FKBP-like"/>
    <property type="match status" value="1"/>
</dbReference>
<dbReference type="InterPro" id="IPR022691">
    <property type="entry name" value="Tscrpt_elong_fac_GreA/B_N"/>
</dbReference>
<dbReference type="AlphaFoldDB" id="A0A832ML25"/>
<dbReference type="Pfam" id="PF03449">
    <property type="entry name" value="GreA_GreB_N"/>
    <property type="match status" value="1"/>
</dbReference>
<comment type="caution">
    <text evidence="9">The sequence shown here is derived from an EMBL/GenBank/DDBJ whole genome shotgun (WGS) entry which is preliminary data.</text>
</comment>
<name>A0A832ML25_UNCEI</name>
<keyword evidence="3" id="KW-0805">Transcription regulation</keyword>
<evidence type="ECO:0000256" key="2">
    <source>
        <dbReference type="ARBA" id="ARBA00013729"/>
    </source>
</evidence>
<sequence length="902" mass="98783">MPIRELLPPVLRGEAANDLSAASRAHLEALAHEAQNENLLPWLRDECAARLRQPHPPRSVEYLLAAACALHGETERAHQTLLALGEHLADGKEWEALAAVAERALALEETRAAALLLVRAHEGLGRDPDRIDALSRAWQIVPEDLDLALLLAVRLGEAGEGDHRRALLAELLPRFAEESRFAGLEEAALEFAEHGDTDGLVRLVQVLPTVATRGSLDEARQLLEIARPALVRLAAMGAVHASVRALVEIGVEKLGDKGAEPFRAALLDALRQGPAKELPDPEDVLAQSGLADRAVPVPAALARYDAVAALAPGRPVHHASFGAGRITGNDGENVFIDFAHARGHRMPHAAALRTLSPIAADDLRLVKVTEPAALERLKKEEPGTVVVRALQALGGQADAAKLKLFLVGSGILPAAEWTAFWRRARAAAEKDPRVDASRAFEQHYRLRPEGAAAADDAPLPALEPRKPVRSNLATVKKFLAQHPALEAAIAKRFGRYVERAMLDDTAEVVDRARAGLAFARWFPDRHDEWVDVLRVLWERGLSVTDLPGEEEQIALLESAHAAGAEADAILSALDSRFPAVREAAARFEAQLDDAGRRTLRATLLRHAPRYPGAALRAIEQELAGAPDAAARWELFLAAASMIEDRPRAALADKVLKMLEEGGPFERRLEASPPGEDARLRIRVLLRQWRSSDRYLFPVMELLERVGLGDEVEAVRDQRARKTDKLFAGVGEQAEGAEVPVMTRATWERLQQELERLQHELSTTIPATIRKARELGDLRENAEYHSAKQKQANVARLVASLQRRLLTAQFVEDMDWKDGVVGVGTEVTLESDDEVTSYWILGEGEHHLGDHVISFRTPVGRALMGRGIGDEVELGEGERRRRYRVVTIDRKLPPHSGAQTAAE</sequence>
<comment type="similarity">
    <text evidence="1">Belongs to the GreA/GreB family.</text>
</comment>
<evidence type="ECO:0000256" key="3">
    <source>
        <dbReference type="ARBA" id="ARBA00023015"/>
    </source>
</evidence>
<dbReference type="Gene3D" id="1.10.287.180">
    <property type="entry name" value="Transcription elongation factor, GreA/GreB, N-terminal domain"/>
    <property type="match status" value="1"/>
</dbReference>
<gene>
    <name evidence="9" type="ORF">ENR23_13275</name>
</gene>
<protein>
    <recommendedName>
        <fullName evidence="2">Transcription elongation factor GreA</fullName>
    </recommendedName>
    <alternativeName>
        <fullName evidence="6">Transcript cleavage factor GreA</fullName>
    </alternativeName>
</protein>
<evidence type="ECO:0000313" key="9">
    <source>
        <dbReference type="EMBL" id="HGZ44362.1"/>
    </source>
</evidence>
<dbReference type="SUPFAM" id="SSF46557">
    <property type="entry name" value="GreA transcript cleavage protein, N-terminal domain"/>
    <property type="match status" value="1"/>
</dbReference>
<dbReference type="GO" id="GO:0003677">
    <property type="term" value="F:DNA binding"/>
    <property type="evidence" value="ECO:0007669"/>
    <property type="project" value="UniProtKB-KW"/>
</dbReference>
<dbReference type="Gene3D" id="3.10.50.30">
    <property type="entry name" value="Transcription elongation factor, GreA/GreB, C-terminal domain"/>
    <property type="match status" value="1"/>
</dbReference>
<evidence type="ECO:0000256" key="6">
    <source>
        <dbReference type="ARBA" id="ARBA00030776"/>
    </source>
</evidence>
<evidence type="ECO:0000256" key="5">
    <source>
        <dbReference type="ARBA" id="ARBA00023163"/>
    </source>
</evidence>
<reference evidence="9" key="1">
    <citation type="journal article" date="2020" name="mSystems">
        <title>Genome- and Community-Level Interaction Insights into Carbon Utilization and Element Cycling Functions of Hydrothermarchaeota in Hydrothermal Sediment.</title>
        <authorList>
            <person name="Zhou Z."/>
            <person name="Liu Y."/>
            <person name="Xu W."/>
            <person name="Pan J."/>
            <person name="Luo Z.H."/>
            <person name="Li M."/>
        </authorList>
    </citation>
    <scope>NUCLEOTIDE SEQUENCE [LARGE SCALE GENOMIC DNA]</scope>
    <source>
        <strain evidence="9">SpSt-381</strain>
    </source>
</reference>
<dbReference type="InterPro" id="IPR001437">
    <property type="entry name" value="Tscrpt_elong_fac_GreA/B_C"/>
</dbReference>
<evidence type="ECO:0000259" key="8">
    <source>
        <dbReference type="Pfam" id="PF03449"/>
    </source>
</evidence>
<dbReference type="PANTHER" id="PTHR30437">
    <property type="entry name" value="TRANSCRIPTION ELONGATION FACTOR GREA"/>
    <property type="match status" value="1"/>
</dbReference>
<dbReference type="EMBL" id="DSQF01000026">
    <property type="protein sequence ID" value="HGZ44362.1"/>
    <property type="molecule type" value="Genomic_DNA"/>
</dbReference>
<dbReference type="GO" id="GO:0006354">
    <property type="term" value="P:DNA-templated transcription elongation"/>
    <property type="evidence" value="ECO:0007669"/>
    <property type="project" value="TreeGrafter"/>
</dbReference>
<feature type="domain" description="Transcription elongation factor GreA/GreB N-terminal" evidence="8">
    <location>
        <begin position="740"/>
        <end position="808"/>
    </location>
</feature>
<proteinExistence type="inferred from homology"/>
<dbReference type="InterPro" id="IPR023459">
    <property type="entry name" value="Tscrpt_elong_fac_GreA/B_fam"/>
</dbReference>
<keyword evidence="5" id="KW-0804">Transcription</keyword>
<dbReference type="FunFam" id="1.10.287.180:FF:000001">
    <property type="entry name" value="Transcription elongation factor GreA"/>
    <property type="match status" value="1"/>
</dbReference>
<dbReference type="GO" id="GO:0070063">
    <property type="term" value="F:RNA polymerase binding"/>
    <property type="evidence" value="ECO:0007669"/>
    <property type="project" value="InterPro"/>
</dbReference>
<dbReference type="PANTHER" id="PTHR30437:SF4">
    <property type="entry name" value="TRANSCRIPTION ELONGATION FACTOR GREA"/>
    <property type="match status" value="1"/>
</dbReference>
<evidence type="ECO:0000256" key="1">
    <source>
        <dbReference type="ARBA" id="ARBA00008213"/>
    </source>
</evidence>
<dbReference type="Pfam" id="PF01272">
    <property type="entry name" value="GreA_GreB"/>
    <property type="match status" value="1"/>
</dbReference>
<dbReference type="GO" id="GO:0032784">
    <property type="term" value="P:regulation of DNA-templated transcription elongation"/>
    <property type="evidence" value="ECO:0007669"/>
    <property type="project" value="InterPro"/>
</dbReference>
<dbReference type="PROSITE" id="PS00829">
    <property type="entry name" value="GREAB_1"/>
    <property type="match status" value="1"/>
</dbReference>
<accession>A0A832ML25</accession>
<dbReference type="InterPro" id="IPR018151">
    <property type="entry name" value="TF_GreA/GreB_CS"/>
</dbReference>
<dbReference type="InterPro" id="IPR036805">
    <property type="entry name" value="Tscrpt_elong_fac_GreA/B_N_sf"/>
</dbReference>
<dbReference type="InterPro" id="IPR036953">
    <property type="entry name" value="GreA/GreB_C_sf"/>
</dbReference>